<dbReference type="InterPro" id="IPR008906">
    <property type="entry name" value="HATC_C_dom"/>
</dbReference>
<dbReference type="GO" id="GO:0046983">
    <property type="term" value="F:protein dimerization activity"/>
    <property type="evidence" value="ECO:0007669"/>
    <property type="project" value="InterPro"/>
</dbReference>
<dbReference type="InterPro" id="IPR012337">
    <property type="entry name" value="RNaseH-like_sf"/>
</dbReference>
<feature type="non-terminal residue" evidence="2">
    <location>
        <position position="93"/>
    </location>
</feature>
<dbReference type="SUPFAM" id="SSF53098">
    <property type="entry name" value="Ribonuclease H-like"/>
    <property type="match status" value="1"/>
</dbReference>
<dbReference type="EMBL" id="CAJVPY010036699">
    <property type="protein sequence ID" value="CAG8802258.1"/>
    <property type="molecule type" value="Genomic_DNA"/>
</dbReference>
<evidence type="ECO:0000313" key="3">
    <source>
        <dbReference type="Proteomes" id="UP000789405"/>
    </source>
</evidence>
<reference evidence="2" key="1">
    <citation type="submission" date="2021-06" db="EMBL/GenBank/DDBJ databases">
        <authorList>
            <person name="Kallberg Y."/>
            <person name="Tangrot J."/>
            <person name="Rosling A."/>
        </authorList>
    </citation>
    <scope>NUCLEOTIDE SEQUENCE</scope>
    <source>
        <strain evidence="2">MA453B</strain>
    </source>
</reference>
<proteinExistence type="predicted"/>
<evidence type="ECO:0000313" key="2">
    <source>
        <dbReference type="EMBL" id="CAG8802258.1"/>
    </source>
</evidence>
<organism evidence="2 3">
    <name type="scientific">Dentiscutata erythropus</name>
    <dbReference type="NCBI Taxonomy" id="1348616"/>
    <lineage>
        <taxon>Eukaryota</taxon>
        <taxon>Fungi</taxon>
        <taxon>Fungi incertae sedis</taxon>
        <taxon>Mucoromycota</taxon>
        <taxon>Glomeromycotina</taxon>
        <taxon>Glomeromycetes</taxon>
        <taxon>Diversisporales</taxon>
        <taxon>Gigasporaceae</taxon>
        <taxon>Dentiscutata</taxon>
    </lineage>
</organism>
<dbReference type="OrthoDB" id="3270175at2759"/>
<sequence>KSKYQPTETSIAEDIIDENIPCMFKRRKTIYTDELDIYLRNPTNYEYEFKYLSKMAKDYLSAQATSFSAKRAFLATKELITSRRCNLNPTTIK</sequence>
<comment type="caution">
    <text evidence="2">The sequence shown here is derived from an EMBL/GenBank/DDBJ whole genome shotgun (WGS) entry which is preliminary data.</text>
</comment>
<dbReference type="Pfam" id="PF05699">
    <property type="entry name" value="Dimer_Tnp_hAT"/>
    <property type="match status" value="1"/>
</dbReference>
<evidence type="ECO:0000259" key="1">
    <source>
        <dbReference type="Pfam" id="PF05699"/>
    </source>
</evidence>
<feature type="non-terminal residue" evidence="2">
    <location>
        <position position="1"/>
    </location>
</feature>
<dbReference type="AlphaFoldDB" id="A0A9N9JYE5"/>
<keyword evidence="3" id="KW-1185">Reference proteome</keyword>
<gene>
    <name evidence="2" type="ORF">DERYTH_LOCUS23635</name>
</gene>
<protein>
    <submittedName>
        <fullName evidence="2">12169_t:CDS:1</fullName>
    </submittedName>
</protein>
<name>A0A9N9JYE5_9GLOM</name>
<accession>A0A9N9JYE5</accession>
<feature type="domain" description="HAT C-terminal dimerisation" evidence="1">
    <location>
        <begin position="45"/>
        <end position="92"/>
    </location>
</feature>
<dbReference type="Proteomes" id="UP000789405">
    <property type="component" value="Unassembled WGS sequence"/>
</dbReference>